<proteinExistence type="predicted"/>
<reference evidence="1" key="1">
    <citation type="journal article" date="2020" name="Fungal Divers.">
        <title>Resolving the Mortierellaceae phylogeny through synthesis of multi-gene phylogenetics and phylogenomics.</title>
        <authorList>
            <person name="Vandepol N."/>
            <person name="Liber J."/>
            <person name="Desiro A."/>
            <person name="Na H."/>
            <person name="Kennedy M."/>
            <person name="Barry K."/>
            <person name="Grigoriev I.V."/>
            <person name="Miller A.N."/>
            <person name="O'Donnell K."/>
            <person name="Stajich J.E."/>
            <person name="Bonito G."/>
        </authorList>
    </citation>
    <scope>NUCLEOTIDE SEQUENCE</scope>
    <source>
        <strain evidence="1">BC1065</strain>
    </source>
</reference>
<keyword evidence="2" id="KW-1185">Reference proteome</keyword>
<name>A0A9P6Q899_9FUNG</name>
<dbReference type="EMBL" id="JAAAJB010000240">
    <property type="protein sequence ID" value="KAG0260712.1"/>
    <property type="molecule type" value="Genomic_DNA"/>
</dbReference>
<dbReference type="AlphaFoldDB" id="A0A9P6Q899"/>
<protein>
    <submittedName>
        <fullName evidence="1">Uncharacterized protein</fullName>
    </submittedName>
</protein>
<sequence length="82" mass="9593">MPSMLILSVKAECEQFPEHAEQLFQVYLDLTEAKEFKDGEYHLVLPILASESWTTRSMAYVFESMAQEQDERLLRASQKTYD</sequence>
<comment type="caution">
    <text evidence="1">The sequence shown here is derived from an EMBL/GenBank/DDBJ whole genome shotgun (WGS) entry which is preliminary data.</text>
</comment>
<dbReference type="InterPro" id="IPR036167">
    <property type="entry name" value="tRNA_intron_Endo_cat-like_sf"/>
</dbReference>
<gene>
    <name evidence="1" type="ORF">DFQ27_003409</name>
</gene>
<dbReference type="OrthoDB" id="10002170at2759"/>
<dbReference type="GO" id="GO:0006388">
    <property type="term" value="P:tRNA splicing, via endonucleolytic cleavage and ligation"/>
    <property type="evidence" value="ECO:0007669"/>
    <property type="project" value="InterPro"/>
</dbReference>
<dbReference type="Proteomes" id="UP000807716">
    <property type="component" value="Unassembled WGS sequence"/>
</dbReference>
<dbReference type="SUPFAM" id="SSF53032">
    <property type="entry name" value="tRNA-intron endonuclease catalytic domain-like"/>
    <property type="match status" value="1"/>
</dbReference>
<accession>A0A9P6Q899</accession>
<evidence type="ECO:0000313" key="2">
    <source>
        <dbReference type="Proteomes" id="UP000807716"/>
    </source>
</evidence>
<evidence type="ECO:0000313" key="1">
    <source>
        <dbReference type="EMBL" id="KAG0260712.1"/>
    </source>
</evidence>
<organism evidence="1 2">
    <name type="scientific">Actinomortierella ambigua</name>
    <dbReference type="NCBI Taxonomy" id="1343610"/>
    <lineage>
        <taxon>Eukaryota</taxon>
        <taxon>Fungi</taxon>
        <taxon>Fungi incertae sedis</taxon>
        <taxon>Mucoromycota</taxon>
        <taxon>Mortierellomycotina</taxon>
        <taxon>Mortierellomycetes</taxon>
        <taxon>Mortierellales</taxon>
        <taxon>Mortierellaceae</taxon>
        <taxon>Actinomortierella</taxon>
    </lineage>
</organism>